<dbReference type="Proteomes" id="UP000472267">
    <property type="component" value="Chromosome 4"/>
</dbReference>
<evidence type="ECO:0000256" key="7">
    <source>
        <dbReference type="ARBA" id="ARBA00022989"/>
    </source>
</evidence>
<reference evidence="11" key="1">
    <citation type="submission" date="2019-06" db="EMBL/GenBank/DDBJ databases">
        <authorList>
            <consortium name="Wellcome Sanger Institute Data Sharing"/>
        </authorList>
    </citation>
    <scope>NUCLEOTIDE SEQUENCE [LARGE SCALE GENOMIC DNA]</scope>
</reference>
<evidence type="ECO:0000313" key="12">
    <source>
        <dbReference type="Proteomes" id="UP000472267"/>
    </source>
</evidence>
<evidence type="ECO:0000256" key="10">
    <source>
        <dbReference type="ARBA" id="ARBA00023180"/>
    </source>
</evidence>
<sequence>MTIGTLLPLHVNAQNRGVGPRGGLRGGMGFSVRLYSDGKGHVFDKMWEPLLKFLSGNNKFDTCSVVGNGGILINSNCGKQIDSSQFVIRCNLAPLDRELEKDVGKKTSLVTANPSIFVLNRRRQFVESLRRFKDSMLLMPTFSYAWNTHLCQRAFQAIKHLSSPIRPVSFNPRYLRSLWVYWRSLGLKEARLSTGFMMVNLALELCNSVDLYGFWPFSVHPQDCHHLTNHYYDNMPVRKRLHAMPAEFKRLLKLHSLGILRIHLGDCGQ</sequence>
<keyword evidence="7" id="KW-1133">Transmembrane helix</keyword>
<keyword evidence="10" id="KW-0325">Glycoprotein</keyword>
<dbReference type="PANTHER" id="PTHR11987:SF50">
    <property type="entry name" value="ALPHA-2,8-SIALYLTRANSFERASE 8F"/>
    <property type="match status" value="1"/>
</dbReference>
<dbReference type="GO" id="GO:0000139">
    <property type="term" value="C:Golgi membrane"/>
    <property type="evidence" value="ECO:0007669"/>
    <property type="project" value="UniProtKB-SubCell"/>
</dbReference>
<dbReference type="Gene3D" id="3.90.1480.20">
    <property type="entry name" value="Glycosyl transferase family 29"/>
    <property type="match status" value="1"/>
</dbReference>
<comment type="subcellular location">
    <subcellularLocation>
        <location evidence="1">Golgi apparatus membrane</location>
        <topology evidence="1">Single-pass type II membrane protein</topology>
    </subcellularLocation>
</comment>
<dbReference type="InterPro" id="IPR050943">
    <property type="entry name" value="Glycosyltr_29_Sialyltrsf"/>
</dbReference>
<reference evidence="11" key="2">
    <citation type="submission" date="2025-08" db="UniProtKB">
        <authorList>
            <consortium name="Ensembl"/>
        </authorList>
    </citation>
    <scope>IDENTIFICATION</scope>
</reference>
<dbReference type="Ensembl" id="ENSSFAT00005020515.1">
    <property type="protein sequence ID" value="ENSSFAP00005019731.1"/>
    <property type="gene ID" value="ENSSFAG00005010299.1"/>
</dbReference>
<dbReference type="PANTHER" id="PTHR11987">
    <property type="entry name" value="ALPHA-2,8-SIALYLTRANSFERASE"/>
    <property type="match status" value="1"/>
</dbReference>
<evidence type="ECO:0000256" key="1">
    <source>
        <dbReference type="ARBA" id="ARBA00004323"/>
    </source>
</evidence>
<evidence type="ECO:0000256" key="3">
    <source>
        <dbReference type="ARBA" id="ARBA00022676"/>
    </source>
</evidence>
<dbReference type="GO" id="GO:0009311">
    <property type="term" value="P:oligosaccharide metabolic process"/>
    <property type="evidence" value="ECO:0007669"/>
    <property type="project" value="TreeGrafter"/>
</dbReference>
<dbReference type="AlphaFoldDB" id="A0A672GLU1"/>
<keyword evidence="3" id="KW-0328">Glycosyltransferase</keyword>
<accession>A0A672GLU1</accession>
<evidence type="ECO:0000256" key="4">
    <source>
        <dbReference type="ARBA" id="ARBA00022679"/>
    </source>
</evidence>
<protein>
    <submittedName>
        <fullName evidence="11">ST8 alpha-N-acetyl-neuraminide alpha-2,8-sialyltransferase 6</fullName>
    </submittedName>
</protein>
<keyword evidence="5" id="KW-0812">Transmembrane</keyword>
<dbReference type="GO" id="GO:0006491">
    <property type="term" value="P:N-glycan processing"/>
    <property type="evidence" value="ECO:0007669"/>
    <property type="project" value="TreeGrafter"/>
</dbReference>
<keyword evidence="8" id="KW-0333">Golgi apparatus</keyword>
<reference evidence="11" key="3">
    <citation type="submission" date="2025-09" db="UniProtKB">
        <authorList>
            <consortium name="Ensembl"/>
        </authorList>
    </citation>
    <scope>IDENTIFICATION</scope>
</reference>
<comment type="similarity">
    <text evidence="2">Belongs to the glycosyltransferase 29 family.</text>
</comment>
<keyword evidence="6" id="KW-0735">Signal-anchor</keyword>
<evidence type="ECO:0000256" key="9">
    <source>
        <dbReference type="ARBA" id="ARBA00023136"/>
    </source>
</evidence>
<name>A0A672GLU1_SALFA</name>
<keyword evidence="12" id="KW-1185">Reference proteome</keyword>
<dbReference type="Pfam" id="PF00777">
    <property type="entry name" value="Glyco_transf_29"/>
    <property type="match status" value="1"/>
</dbReference>
<organism evidence="11 12">
    <name type="scientific">Salarias fasciatus</name>
    <name type="common">Jewelled blenny</name>
    <name type="synonym">Blennius fasciatus</name>
    <dbReference type="NCBI Taxonomy" id="181472"/>
    <lineage>
        <taxon>Eukaryota</taxon>
        <taxon>Metazoa</taxon>
        <taxon>Chordata</taxon>
        <taxon>Craniata</taxon>
        <taxon>Vertebrata</taxon>
        <taxon>Euteleostomi</taxon>
        <taxon>Actinopterygii</taxon>
        <taxon>Neopterygii</taxon>
        <taxon>Teleostei</taxon>
        <taxon>Neoteleostei</taxon>
        <taxon>Acanthomorphata</taxon>
        <taxon>Ovalentaria</taxon>
        <taxon>Blenniimorphae</taxon>
        <taxon>Blenniiformes</taxon>
        <taxon>Blennioidei</taxon>
        <taxon>Blenniidae</taxon>
        <taxon>Salariinae</taxon>
        <taxon>Salarias</taxon>
    </lineage>
</organism>
<dbReference type="InterPro" id="IPR038578">
    <property type="entry name" value="GT29-like_sf"/>
</dbReference>
<dbReference type="InParanoid" id="A0A672GLU1"/>
<keyword evidence="9" id="KW-0472">Membrane</keyword>
<evidence type="ECO:0000256" key="5">
    <source>
        <dbReference type="ARBA" id="ARBA00022692"/>
    </source>
</evidence>
<dbReference type="InterPro" id="IPR001675">
    <property type="entry name" value="Glyco_trans_29"/>
</dbReference>
<evidence type="ECO:0000256" key="8">
    <source>
        <dbReference type="ARBA" id="ARBA00023034"/>
    </source>
</evidence>
<evidence type="ECO:0000313" key="11">
    <source>
        <dbReference type="Ensembl" id="ENSSFAP00005019731.1"/>
    </source>
</evidence>
<dbReference type="GO" id="GO:0003828">
    <property type="term" value="F:alpha-N-acetylneuraminate alpha-2,8-sialyltransferase activity"/>
    <property type="evidence" value="ECO:0007669"/>
    <property type="project" value="TreeGrafter"/>
</dbReference>
<evidence type="ECO:0000256" key="6">
    <source>
        <dbReference type="ARBA" id="ARBA00022968"/>
    </source>
</evidence>
<evidence type="ECO:0000256" key="2">
    <source>
        <dbReference type="ARBA" id="ARBA00006003"/>
    </source>
</evidence>
<keyword evidence="4" id="KW-0808">Transferase</keyword>
<proteinExistence type="inferred from homology"/>